<evidence type="ECO:0000256" key="5">
    <source>
        <dbReference type="ARBA" id="ARBA00022725"/>
    </source>
</evidence>
<evidence type="ECO:0000256" key="10">
    <source>
        <dbReference type="SAM" id="Phobius"/>
    </source>
</evidence>
<keyword evidence="12" id="KW-1185">Reference proteome</keyword>
<feature type="transmembrane region" description="Helical" evidence="10">
    <location>
        <begin position="92"/>
        <end position="115"/>
    </location>
</feature>
<evidence type="ECO:0000256" key="1">
    <source>
        <dbReference type="ARBA" id="ARBA00004651"/>
    </source>
</evidence>
<dbReference type="Proteomes" id="UP001168821">
    <property type="component" value="Unassembled WGS sequence"/>
</dbReference>
<evidence type="ECO:0000256" key="7">
    <source>
        <dbReference type="ARBA" id="ARBA00023136"/>
    </source>
</evidence>
<evidence type="ECO:0000256" key="6">
    <source>
        <dbReference type="ARBA" id="ARBA00022989"/>
    </source>
</evidence>
<dbReference type="GO" id="GO:0005886">
    <property type="term" value="C:plasma membrane"/>
    <property type="evidence" value="ECO:0007669"/>
    <property type="project" value="UniProtKB-SubCell"/>
</dbReference>
<accession>A0AA38HWP5</accession>
<evidence type="ECO:0000256" key="3">
    <source>
        <dbReference type="ARBA" id="ARBA00022606"/>
    </source>
</evidence>
<keyword evidence="9" id="KW-0807">Transducer</keyword>
<keyword evidence="5" id="KW-0552">Olfaction</keyword>
<keyword evidence="7 10" id="KW-0472">Membrane</keyword>
<dbReference type="GO" id="GO:0007165">
    <property type="term" value="P:signal transduction"/>
    <property type="evidence" value="ECO:0007669"/>
    <property type="project" value="UniProtKB-KW"/>
</dbReference>
<evidence type="ECO:0000313" key="11">
    <source>
        <dbReference type="EMBL" id="KAJ3644836.1"/>
    </source>
</evidence>
<keyword evidence="2" id="KW-1003">Cell membrane</keyword>
<feature type="transmembrane region" description="Helical" evidence="10">
    <location>
        <begin position="135"/>
        <end position="153"/>
    </location>
</feature>
<comment type="caution">
    <text evidence="11">The sequence shown here is derived from an EMBL/GenBank/DDBJ whole genome shotgun (WGS) entry which is preliminary data.</text>
</comment>
<keyword evidence="6 10" id="KW-1133">Transmembrane helix</keyword>
<reference evidence="11" key="1">
    <citation type="journal article" date="2023" name="G3 (Bethesda)">
        <title>Whole genome assemblies of Zophobas morio and Tenebrio molitor.</title>
        <authorList>
            <person name="Kaur S."/>
            <person name="Stinson S.A."/>
            <person name="diCenzo G.C."/>
        </authorList>
    </citation>
    <scope>NUCLEOTIDE SEQUENCE</scope>
    <source>
        <strain evidence="11">QUZm001</strain>
    </source>
</reference>
<proteinExistence type="predicted"/>
<evidence type="ECO:0000256" key="9">
    <source>
        <dbReference type="ARBA" id="ARBA00023224"/>
    </source>
</evidence>
<name>A0AA38HWP5_9CUCU</name>
<keyword evidence="3" id="KW-0716">Sensory transduction</keyword>
<organism evidence="11 12">
    <name type="scientific">Zophobas morio</name>
    <dbReference type="NCBI Taxonomy" id="2755281"/>
    <lineage>
        <taxon>Eukaryota</taxon>
        <taxon>Metazoa</taxon>
        <taxon>Ecdysozoa</taxon>
        <taxon>Arthropoda</taxon>
        <taxon>Hexapoda</taxon>
        <taxon>Insecta</taxon>
        <taxon>Pterygota</taxon>
        <taxon>Neoptera</taxon>
        <taxon>Endopterygota</taxon>
        <taxon>Coleoptera</taxon>
        <taxon>Polyphaga</taxon>
        <taxon>Cucujiformia</taxon>
        <taxon>Tenebrionidae</taxon>
        <taxon>Zophobas</taxon>
    </lineage>
</organism>
<comment type="subcellular location">
    <subcellularLocation>
        <location evidence="1">Cell membrane</location>
        <topology evidence="1">Multi-pass membrane protein</topology>
    </subcellularLocation>
</comment>
<evidence type="ECO:0000256" key="8">
    <source>
        <dbReference type="ARBA" id="ARBA00023170"/>
    </source>
</evidence>
<evidence type="ECO:0000313" key="12">
    <source>
        <dbReference type="Proteomes" id="UP001168821"/>
    </source>
</evidence>
<feature type="transmembrane region" description="Helical" evidence="10">
    <location>
        <begin position="48"/>
        <end position="71"/>
    </location>
</feature>
<dbReference type="InterPro" id="IPR004117">
    <property type="entry name" value="7tm6_olfct_rcpt"/>
</dbReference>
<protein>
    <submittedName>
        <fullName evidence="11">Uncharacterized protein</fullName>
    </submittedName>
</protein>
<dbReference type="PANTHER" id="PTHR21137">
    <property type="entry name" value="ODORANT RECEPTOR"/>
    <property type="match status" value="1"/>
</dbReference>
<evidence type="ECO:0000256" key="2">
    <source>
        <dbReference type="ARBA" id="ARBA00022475"/>
    </source>
</evidence>
<sequence>MYIVSLYVLLCMFSLYDSSTLFITSTENLSSWKVFVNEEIRNQYNRELFHATVYMAVIFCLGFITCFFYVVPTEQDGRIYFAIPISAMYFPNYINFFFVWCCRAAFIPAAYLSIVQPTLRIMYCWIHFQDILADQYPRIILLGISAFVVLFGLSKTGQEVEDMSSDIFDISLHVDWCDWNEANKKMYLMLLINTQKQFKIKYSDNISLNYQMGVEIVKTFFSIISVMSKLQKQL</sequence>
<keyword evidence="8" id="KW-0675">Receptor</keyword>
<dbReference type="EMBL" id="JALNTZ010000007">
    <property type="protein sequence ID" value="KAJ3644836.1"/>
    <property type="molecule type" value="Genomic_DNA"/>
</dbReference>
<dbReference type="AlphaFoldDB" id="A0AA38HWP5"/>
<dbReference type="GO" id="GO:0005549">
    <property type="term" value="F:odorant binding"/>
    <property type="evidence" value="ECO:0007669"/>
    <property type="project" value="InterPro"/>
</dbReference>
<keyword evidence="4 10" id="KW-0812">Transmembrane</keyword>
<gene>
    <name evidence="11" type="ORF">Zmor_022538</name>
</gene>
<evidence type="ECO:0000256" key="4">
    <source>
        <dbReference type="ARBA" id="ARBA00022692"/>
    </source>
</evidence>
<dbReference type="GO" id="GO:0004984">
    <property type="term" value="F:olfactory receptor activity"/>
    <property type="evidence" value="ECO:0007669"/>
    <property type="project" value="InterPro"/>
</dbReference>
<dbReference type="PANTHER" id="PTHR21137:SF35">
    <property type="entry name" value="ODORANT RECEPTOR 19A-RELATED"/>
    <property type="match status" value="1"/>
</dbReference>